<organism>
    <name type="scientific">Ixodes scapularis</name>
    <name type="common">Black-legged tick</name>
    <name type="synonym">Deer tick</name>
    <dbReference type="NCBI Taxonomy" id="6945"/>
    <lineage>
        <taxon>Eukaryota</taxon>
        <taxon>Metazoa</taxon>
        <taxon>Ecdysozoa</taxon>
        <taxon>Arthropoda</taxon>
        <taxon>Chelicerata</taxon>
        <taxon>Arachnida</taxon>
        <taxon>Acari</taxon>
        <taxon>Parasitiformes</taxon>
        <taxon>Ixodida</taxon>
        <taxon>Ixodoidea</taxon>
        <taxon>Ixodidae</taxon>
        <taxon>Ixodinae</taxon>
        <taxon>Ixodes</taxon>
    </lineage>
</organism>
<reference evidence="3" key="2">
    <citation type="submission" date="2020-05" db="UniProtKB">
        <authorList>
            <consortium name="EnsemblMetazoa"/>
        </authorList>
    </citation>
    <scope>IDENTIFICATION</scope>
    <source>
        <strain evidence="3">wikel</strain>
    </source>
</reference>
<dbReference type="EMBL" id="DS870286">
    <property type="protein sequence ID" value="EEC14569.1"/>
    <property type="molecule type" value="Genomic_DNA"/>
</dbReference>
<feature type="compositionally biased region" description="Basic and acidic residues" evidence="1">
    <location>
        <begin position="118"/>
        <end position="127"/>
    </location>
</feature>
<proteinExistence type="predicted"/>
<name>B7Q6U7_IXOSC</name>
<dbReference type="Proteomes" id="UP000001555">
    <property type="component" value="Unassembled WGS sequence"/>
</dbReference>
<evidence type="ECO:0000313" key="3">
    <source>
        <dbReference type="EnsemblMetazoa" id="ISCW024647-PA"/>
    </source>
</evidence>
<dbReference type="EMBL" id="ABJB010365909">
    <property type="status" value="NOT_ANNOTATED_CDS"/>
    <property type="molecule type" value="Genomic_DNA"/>
</dbReference>
<dbReference type="VEuPathDB" id="VectorBase:ISCW024647"/>
<keyword evidence="4" id="KW-1185">Reference proteome</keyword>
<protein>
    <submittedName>
        <fullName evidence="2 3">Uncharacterized protein</fullName>
    </submittedName>
</protein>
<sequence>MPCCALRPRAAPWTCRTLGRGPPGLRWATCRPWLPKEPRRPTPGSGHCGRGPPCACLGPSCCSAICRLPWKGSRAARLTRWGPPASPPCTGTTSGAWATPSACSRTPCSCPCSTRSSLRRDSSAPVS</sequence>
<feature type="non-terminal residue" evidence="2">
    <location>
        <position position="127"/>
    </location>
</feature>
<dbReference type="HOGENOM" id="CLU_1976027_0_0_1"/>
<dbReference type="PaxDb" id="6945-B7Q6U7"/>
<feature type="region of interest" description="Disordered" evidence="1">
    <location>
        <begin position="85"/>
        <end position="127"/>
    </location>
</feature>
<accession>B7Q6U7</accession>
<reference evidence="2 4" key="1">
    <citation type="submission" date="2008-03" db="EMBL/GenBank/DDBJ databases">
        <title>Annotation of Ixodes scapularis.</title>
        <authorList>
            <consortium name="Ixodes scapularis Genome Project Consortium"/>
            <person name="Caler E."/>
            <person name="Hannick L.I."/>
            <person name="Bidwell S."/>
            <person name="Joardar V."/>
            <person name="Thiagarajan M."/>
            <person name="Amedeo P."/>
            <person name="Galinsky K.J."/>
            <person name="Schobel S."/>
            <person name="Inman J."/>
            <person name="Hostetler J."/>
            <person name="Miller J."/>
            <person name="Hammond M."/>
            <person name="Megy K."/>
            <person name="Lawson D."/>
            <person name="Kodira C."/>
            <person name="Sutton G."/>
            <person name="Meyer J."/>
            <person name="Hill C.A."/>
            <person name="Birren B."/>
            <person name="Nene V."/>
            <person name="Collins F."/>
            <person name="Alarcon-Chaidez F."/>
            <person name="Wikel S."/>
            <person name="Strausberg R."/>
        </authorList>
    </citation>
    <scope>NUCLEOTIDE SEQUENCE [LARGE SCALE GENOMIC DNA]</scope>
    <source>
        <strain evidence="4">Wikel</strain>
        <strain evidence="2">Wikel colony</strain>
    </source>
</reference>
<evidence type="ECO:0000256" key="1">
    <source>
        <dbReference type="SAM" id="MobiDB-lite"/>
    </source>
</evidence>
<evidence type="ECO:0000313" key="2">
    <source>
        <dbReference type="EMBL" id="EEC14569.1"/>
    </source>
</evidence>
<gene>
    <name evidence="2" type="ORF">IscW_ISCW024647</name>
</gene>
<dbReference type="AlphaFoldDB" id="B7Q6U7"/>
<dbReference type="VEuPathDB" id="VectorBase:ISCI024647"/>
<dbReference type="EnsemblMetazoa" id="ISCW024647-RA">
    <property type="protein sequence ID" value="ISCW024647-PA"/>
    <property type="gene ID" value="ISCW024647"/>
</dbReference>
<evidence type="ECO:0000313" key="4">
    <source>
        <dbReference type="Proteomes" id="UP000001555"/>
    </source>
</evidence>
<dbReference type="InParanoid" id="B7Q6U7"/>
<feature type="compositionally biased region" description="Low complexity" evidence="1">
    <location>
        <begin position="99"/>
        <end position="116"/>
    </location>
</feature>